<dbReference type="InterPro" id="IPR024079">
    <property type="entry name" value="MetalloPept_cat_dom_sf"/>
</dbReference>
<dbReference type="PRINTS" id="PR00480">
    <property type="entry name" value="ASTACIN"/>
</dbReference>
<dbReference type="GO" id="GO:0004222">
    <property type="term" value="F:metalloendopeptidase activity"/>
    <property type="evidence" value="ECO:0007669"/>
    <property type="project" value="UniProtKB-UniRule"/>
</dbReference>
<feature type="domain" description="Peptidase M12A" evidence="4">
    <location>
        <begin position="1"/>
        <end position="131"/>
    </location>
</feature>
<comment type="caution">
    <text evidence="2">Lacks conserved residue(s) required for the propagation of feature annotation.</text>
</comment>
<dbReference type="GO" id="GO:0006508">
    <property type="term" value="P:proteolysis"/>
    <property type="evidence" value="ECO:0007669"/>
    <property type="project" value="UniProtKB-KW"/>
</dbReference>
<organism evidence="7">
    <name type="scientific">Nippostrongylus brasiliensis</name>
    <name type="common">Rat hookworm</name>
    <dbReference type="NCBI Taxonomy" id="27835"/>
    <lineage>
        <taxon>Eukaryota</taxon>
        <taxon>Metazoa</taxon>
        <taxon>Ecdysozoa</taxon>
        <taxon>Nematoda</taxon>
        <taxon>Chromadorea</taxon>
        <taxon>Rhabditida</taxon>
        <taxon>Rhabditina</taxon>
        <taxon>Rhabditomorpha</taxon>
        <taxon>Strongyloidea</taxon>
        <taxon>Heligmosomidae</taxon>
        <taxon>Nippostrongylus</taxon>
    </lineage>
</organism>
<dbReference type="SUPFAM" id="SSF55486">
    <property type="entry name" value="Metalloproteases ('zincins'), catalytic domain"/>
    <property type="match status" value="1"/>
</dbReference>
<feature type="binding site" evidence="2">
    <location>
        <position position="68"/>
    </location>
    <ligand>
        <name>Zn(2+)</name>
        <dbReference type="ChEBI" id="CHEBI:29105"/>
        <note>catalytic</note>
    </ligand>
</feature>
<dbReference type="GO" id="GO:0008270">
    <property type="term" value="F:zinc ion binding"/>
    <property type="evidence" value="ECO:0007669"/>
    <property type="project" value="UniProtKB-UniRule"/>
</dbReference>
<dbReference type="WBParaSite" id="NBR_0000901601-mRNA-1">
    <property type="protein sequence ID" value="NBR_0000901601-mRNA-1"/>
    <property type="gene ID" value="NBR_0000901601"/>
</dbReference>
<dbReference type="OMA" id="RDNWINI"/>
<keyword evidence="1" id="KW-1015">Disulfide bond</keyword>
<keyword evidence="2 3" id="KW-0378">Hydrolase</keyword>
<evidence type="ECO:0000313" key="7">
    <source>
        <dbReference type="WBParaSite" id="NBR_0000901601-mRNA-1"/>
    </source>
</evidence>
<evidence type="ECO:0000256" key="1">
    <source>
        <dbReference type="ARBA" id="ARBA00023157"/>
    </source>
</evidence>
<proteinExistence type="predicted"/>
<dbReference type="InterPro" id="IPR001506">
    <property type="entry name" value="Peptidase_M12A"/>
</dbReference>
<sequence>MVDESQTRRKRTAYRNALYPTTIWKRGVYLLFTGHDQGCWSTVGRAAEQRQQIVSIGPGCEPFGISSHEVAHALGLYHEQSRYDRDNWINIYPNRVPRGLLYNFAKVSRRSMDTYRTQYDIGSVMHYTPFE</sequence>
<reference evidence="5 6" key="2">
    <citation type="submission" date="2018-11" db="EMBL/GenBank/DDBJ databases">
        <authorList>
            <consortium name="Pathogen Informatics"/>
        </authorList>
    </citation>
    <scope>NUCLEOTIDE SEQUENCE [LARGE SCALE GENOMIC DNA]</scope>
</reference>
<accession>A0A0N4Y0G6</accession>
<feature type="binding site" evidence="2">
    <location>
        <position position="78"/>
    </location>
    <ligand>
        <name>Zn(2+)</name>
        <dbReference type="ChEBI" id="CHEBI:29105"/>
        <note>catalytic</note>
    </ligand>
</feature>
<keyword evidence="2 3" id="KW-0482">Metalloprotease</keyword>
<evidence type="ECO:0000313" key="6">
    <source>
        <dbReference type="Proteomes" id="UP000271162"/>
    </source>
</evidence>
<keyword evidence="6" id="KW-1185">Reference proteome</keyword>
<dbReference type="InterPro" id="IPR006026">
    <property type="entry name" value="Peptidase_Metallo"/>
</dbReference>
<reference evidence="7" key="1">
    <citation type="submission" date="2017-02" db="UniProtKB">
        <authorList>
            <consortium name="WormBaseParasite"/>
        </authorList>
    </citation>
    <scope>IDENTIFICATION</scope>
</reference>
<keyword evidence="2 3" id="KW-0862">Zinc</keyword>
<dbReference type="SMART" id="SM00235">
    <property type="entry name" value="ZnMc"/>
    <property type="match status" value="1"/>
</dbReference>
<dbReference type="PANTHER" id="PTHR10127:SF891">
    <property type="entry name" value="ZINC METALLOPROTEINASE NAS-29"/>
    <property type="match status" value="1"/>
</dbReference>
<gene>
    <name evidence="5" type="ORF">NBR_LOCUS9017</name>
</gene>
<name>A0A0N4Y0G6_NIPBR</name>
<dbReference type="AlphaFoldDB" id="A0A0N4Y0G6"/>
<dbReference type="EMBL" id="UYSL01020078">
    <property type="protein sequence ID" value="VDL72606.1"/>
    <property type="molecule type" value="Genomic_DNA"/>
</dbReference>
<keyword evidence="2 3" id="KW-0645">Protease</keyword>
<dbReference type="STRING" id="27835.A0A0N4Y0G6"/>
<dbReference type="PANTHER" id="PTHR10127">
    <property type="entry name" value="DISCOIDIN, CUB, EGF, LAMININ , AND ZINC METALLOPROTEASE DOMAIN CONTAINING"/>
    <property type="match status" value="1"/>
</dbReference>
<dbReference type="EC" id="3.4.24.-" evidence="3"/>
<evidence type="ECO:0000313" key="5">
    <source>
        <dbReference type="EMBL" id="VDL72606.1"/>
    </source>
</evidence>
<dbReference type="PROSITE" id="PS51864">
    <property type="entry name" value="ASTACIN"/>
    <property type="match status" value="1"/>
</dbReference>
<evidence type="ECO:0000256" key="2">
    <source>
        <dbReference type="PROSITE-ProRule" id="PRU01211"/>
    </source>
</evidence>
<keyword evidence="2 3" id="KW-0479">Metal-binding</keyword>
<protein>
    <recommendedName>
        <fullName evidence="3">Metalloendopeptidase</fullName>
        <ecNumber evidence="3">3.4.24.-</ecNumber>
    </recommendedName>
</protein>
<feature type="active site" evidence="2">
    <location>
        <position position="69"/>
    </location>
</feature>
<dbReference type="Pfam" id="PF01400">
    <property type="entry name" value="Astacin"/>
    <property type="match status" value="1"/>
</dbReference>
<dbReference type="Gene3D" id="3.40.390.10">
    <property type="entry name" value="Collagenase (Catalytic Domain)"/>
    <property type="match status" value="1"/>
</dbReference>
<comment type="cofactor">
    <cofactor evidence="2 3">
        <name>Zn(2+)</name>
        <dbReference type="ChEBI" id="CHEBI:29105"/>
    </cofactor>
    <text evidence="2 3">Binds 1 zinc ion per subunit.</text>
</comment>
<evidence type="ECO:0000256" key="3">
    <source>
        <dbReference type="RuleBase" id="RU361183"/>
    </source>
</evidence>
<evidence type="ECO:0000259" key="4">
    <source>
        <dbReference type="PROSITE" id="PS51864"/>
    </source>
</evidence>
<dbReference type="Proteomes" id="UP000271162">
    <property type="component" value="Unassembled WGS sequence"/>
</dbReference>
<feature type="binding site" evidence="2">
    <location>
        <position position="72"/>
    </location>
    <ligand>
        <name>Zn(2+)</name>
        <dbReference type="ChEBI" id="CHEBI:29105"/>
        <note>catalytic</note>
    </ligand>
</feature>